<reference evidence="2" key="1">
    <citation type="submission" date="2021-01" db="EMBL/GenBank/DDBJ databases">
        <authorList>
            <person name="Corre E."/>
            <person name="Pelletier E."/>
            <person name="Niang G."/>
            <person name="Scheremetjew M."/>
            <person name="Finn R."/>
            <person name="Kale V."/>
            <person name="Holt S."/>
            <person name="Cochrane G."/>
            <person name="Meng A."/>
            <person name="Brown T."/>
            <person name="Cohen L."/>
        </authorList>
    </citation>
    <scope>NUCLEOTIDE SEQUENCE</scope>
    <source>
        <strain evidence="2">CCAP 1951/1</strain>
    </source>
</reference>
<feature type="region of interest" description="Disordered" evidence="1">
    <location>
        <begin position="31"/>
        <end position="124"/>
    </location>
</feature>
<name>A0A7S1PVV6_NEODS</name>
<feature type="compositionally biased region" description="Polar residues" evidence="1">
    <location>
        <begin position="31"/>
        <end position="41"/>
    </location>
</feature>
<protein>
    <submittedName>
        <fullName evidence="2">Uncharacterized protein</fullName>
    </submittedName>
</protein>
<organism evidence="2">
    <name type="scientific">Neobodo designis</name>
    <name type="common">Flagellated protozoan</name>
    <name type="synonym">Bodo designis</name>
    <dbReference type="NCBI Taxonomy" id="312471"/>
    <lineage>
        <taxon>Eukaryota</taxon>
        <taxon>Discoba</taxon>
        <taxon>Euglenozoa</taxon>
        <taxon>Kinetoplastea</taxon>
        <taxon>Metakinetoplastina</taxon>
        <taxon>Neobodonida</taxon>
        <taxon>Neobodo</taxon>
    </lineage>
</organism>
<sequence>MSQSDGLPVVLHSGSVVRAAVSIEALLELSATTRSQPTHSSCPRDDASGNPLACDDGNPLSMNASATDVPSVAGSSPGLPSASHIHDDADDDDVLWDEHGAGDDGTFLPAPVYLSGDPSLPSDE</sequence>
<dbReference type="EMBL" id="HBGF01013470">
    <property type="protein sequence ID" value="CAD9104166.1"/>
    <property type="molecule type" value="Transcribed_RNA"/>
</dbReference>
<proteinExistence type="predicted"/>
<evidence type="ECO:0000256" key="1">
    <source>
        <dbReference type="SAM" id="MobiDB-lite"/>
    </source>
</evidence>
<dbReference type="AlphaFoldDB" id="A0A7S1PVV6"/>
<evidence type="ECO:0000313" key="2">
    <source>
        <dbReference type="EMBL" id="CAD9104166.1"/>
    </source>
</evidence>
<accession>A0A7S1PVV6</accession>
<gene>
    <name evidence="2" type="ORF">NDES1114_LOCUS8861</name>
</gene>